<reference evidence="16 17" key="1">
    <citation type="submission" date="2016-10" db="EMBL/GenBank/DDBJ databases">
        <authorList>
            <person name="de Groot N.N."/>
        </authorList>
    </citation>
    <scope>NUCLEOTIDE SEQUENCE [LARGE SCALE GENOMIC DNA]</scope>
    <source>
        <strain evidence="16 17">DSM 13305</strain>
    </source>
</reference>
<dbReference type="InterPro" id="IPR050429">
    <property type="entry name" value="PTS_Glucose_EIICBA"/>
</dbReference>
<dbReference type="PROSITE" id="PS51103">
    <property type="entry name" value="PTS_EIIC_TYPE_1"/>
    <property type="match status" value="1"/>
</dbReference>
<gene>
    <name evidence="16" type="ORF">SAMN04490178_11961</name>
</gene>
<evidence type="ECO:0000256" key="1">
    <source>
        <dbReference type="ARBA" id="ARBA00004651"/>
    </source>
</evidence>
<evidence type="ECO:0000313" key="17">
    <source>
        <dbReference type="Proteomes" id="UP000198847"/>
    </source>
</evidence>
<feature type="transmembrane region" description="Helical" evidence="12">
    <location>
        <begin position="331"/>
        <end position="353"/>
    </location>
</feature>
<evidence type="ECO:0000256" key="8">
    <source>
        <dbReference type="ARBA" id="ARBA00022777"/>
    </source>
</evidence>
<evidence type="ECO:0000259" key="14">
    <source>
        <dbReference type="PROSITE" id="PS51098"/>
    </source>
</evidence>
<feature type="active site" description="Phosphocysteine intermediate; for EIIB activity" evidence="11">
    <location>
        <position position="452"/>
    </location>
</feature>
<evidence type="ECO:0000256" key="12">
    <source>
        <dbReference type="SAM" id="Phobius"/>
    </source>
</evidence>
<dbReference type="GO" id="GO:0009401">
    <property type="term" value="P:phosphoenolpyruvate-dependent sugar phosphotransferase system"/>
    <property type="evidence" value="ECO:0007669"/>
    <property type="project" value="UniProtKB-KW"/>
</dbReference>
<dbReference type="InterPro" id="IPR013013">
    <property type="entry name" value="PTS_EIIC_1"/>
</dbReference>
<comment type="subcellular location">
    <subcellularLocation>
        <location evidence="1">Cell membrane</location>
        <topology evidence="1">Multi-pass membrane protein</topology>
    </subcellularLocation>
</comment>
<dbReference type="NCBIfam" id="TIGR00830">
    <property type="entry name" value="PTBA"/>
    <property type="match status" value="1"/>
</dbReference>
<dbReference type="GO" id="GO:0016301">
    <property type="term" value="F:kinase activity"/>
    <property type="evidence" value="ECO:0007669"/>
    <property type="project" value="UniProtKB-KW"/>
</dbReference>
<keyword evidence="2" id="KW-0813">Transport</keyword>
<feature type="transmembrane region" description="Helical" evidence="12">
    <location>
        <begin position="276"/>
        <end position="295"/>
    </location>
</feature>
<keyword evidence="8" id="KW-0418">Kinase</keyword>
<feature type="transmembrane region" description="Helical" evidence="12">
    <location>
        <begin position="360"/>
        <end position="377"/>
    </location>
</feature>
<feature type="domain" description="PTS EIIC type-1" evidence="15">
    <location>
        <begin position="7"/>
        <end position="417"/>
    </location>
</feature>
<dbReference type="STRING" id="112903.SAMN04490178_11961"/>
<evidence type="ECO:0000256" key="4">
    <source>
        <dbReference type="ARBA" id="ARBA00022597"/>
    </source>
</evidence>
<name>A0A1H8X1C3_9FIRM</name>
<dbReference type="Pfam" id="PF02378">
    <property type="entry name" value="PTS_EIIC"/>
    <property type="match status" value="1"/>
</dbReference>
<evidence type="ECO:0000256" key="9">
    <source>
        <dbReference type="ARBA" id="ARBA00022989"/>
    </source>
</evidence>
<feature type="transmembrane region" description="Helical" evidence="12">
    <location>
        <begin position="174"/>
        <end position="196"/>
    </location>
</feature>
<feature type="transmembrane region" description="Helical" evidence="12">
    <location>
        <begin position="135"/>
        <end position="153"/>
    </location>
</feature>
<evidence type="ECO:0000259" key="15">
    <source>
        <dbReference type="PROSITE" id="PS51103"/>
    </source>
</evidence>
<dbReference type="InterPro" id="IPR036878">
    <property type="entry name" value="Glu_permease_IIB"/>
</dbReference>
<dbReference type="Pfam" id="PF00358">
    <property type="entry name" value="PTS_EIIA_1"/>
    <property type="match status" value="1"/>
</dbReference>
<feature type="domain" description="PTS EIIA type-1" evidence="13">
    <location>
        <begin position="551"/>
        <end position="655"/>
    </location>
</feature>
<dbReference type="PROSITE" id="PS51093">
    <property type="entry name" value="PTS_EIIA_TYPE_1"/>
    <property type="match status" value="1"/>
</dbReference>
<dbReference type="InterPro" id="IPR001996">
    <property type="entry name" value="PTS_IIB_1"/>
</dbReference>
<evidence type="ECO:0000256" key="6">
    <source>
        <dbReference type="ARBA" id="ARBA00022683"/>
    </source>
</evidence>
<dbReference type="InterPro" id="IPR018113">
    <property type="entry name" value="PTrfase_EIIB_Cys"/>
</dbReference>
<keyword evidence="10 12" id="KW-0472">Membrane</keyword>
<feature type="transmembrane region" description="Helical" evidence="12">
    <location>
        <begin position="383"/>
        <end position="405"/>
    </location>
</feature>
<dbReference type="FunFam" id="2.70.70.10:FF:000001">
    <property type="entry name" value="PTS system glucose-specific IIA component"/>
    <property type="match status" value="1"/>
</dbReference>
<dbReference type="RefSeq" id="WP_218140696.1">
    <property type="nucleotide sequence ID" value="NZ_FODY01000019.1"/>
</dbReference>
<dbReference type="Gene3D" id="3.30.1360.60">
    <property type="entry name" value="Glucose permease domain IIB"/>
    <property type="match status" value="1"/>
</dbReference>
<proteinExistence type="predicted"/>
<dbReference type="Pfam" id="PF00367">
    <property type="entry name" value="PTS_EIIB"/>
    <property type="match status" value="1"/>
</dbReference>
<evidence type="ECO:0000256" key="10">
    <source>
        <dbReference type="ARBA" id="ARBA00023136"/>
    </source>
</evidence>
<keyword evidence="17" id="KW-1185">Reference proteome</keyword>
<accession>A0A1H8X1C3</accession>
<dbReference type="PROSITE" id="PS51098">
    <property type="entry name" value="PTS_EIIB_TYPE_1"/>
    <property type="match status" value="1"/>
</dbReference>
<evidence type="ECO:0000259" key="13">
    <source>
        <dbReference type="PROSITE" id="PS51093"/>
    </source>
</evidence>
<evidence type="ECO:0000256" key="7">
    <source>
        <dbReference type="ARBA" id="ARBA00022692"/>
    </source>
</evidence>
<feature type="transmembrane region" description="Helical" evidence="12">
    <location>
        <begin position="93"/>
        <end position="115"/>
    </location>
</feature>
<evidence type="ECO:0000256" key="5">
    <source>
        <dbReference type="ARBA" id="ARBA00022679"/>
    </source>
</evidence>
<dbReference type="EMBL" id="FODY01000019">
    <property type="protein sequence ID" value="SEP33631.1"/>
    <property type="molecule type" value="Genomic_DNA"/>
</dbReference>
<dbReference type="Proteomes" id="UP000198847">
    <property type="component" value="Unassembled WGS sequence"/>
</dbReference>
<keyword evidence="9 12" id="KW-1133">Transmembrane helix</keyword>
<feature type="domain" description="PTS EIIB type-1" evidence="14">
    <location>
        <begin position="430"/>
        <end position="512"/>
    </location>
</feature>
<dbReference type="InterPro" id="IPR001127">
    <property type="entry name" value="PTS_EIIA_1_perm"/>
</dbReference>
<dbReference type="InterPro" id="IPR003352">
    <property type="entry name" value="PTS_EIIC"/>
</dbReference>
<dbReference type="PANTHER" id="PTHR30009">
    <property type="entry name" value="CYTOCHROME C-TYPE SYNTHESIS PROTEIN AND PTS TRANSMEMBRANE COMPONENT"/>
    <property type="match status" value="1"/>
</dbReference>
<dbReference type="GO" id="GO:0090563">
    <property type="term" value="F:protein-phosphocysteine-sugar phosphotransferase activity"/>
    <property type="evidence" value="ECO:0007669"/>
    <property type="project" value="TreeGrafter"/>
</dbReference>
<dbReference type="SUPFAM" id="SSF51261">
    <property type="entry name" value="Duplicated hybrid motif"/>
    <property type="match status" value="1"/>
</dbReference>
<feature type="transmembrane region" description="Helical" evidence="12">
    <location>
        <begin position="60"/>
        <end position="86"/>
    </location>
</feature>
<evidence type="ECO:0000313" key="16">
    <source>
        <dbReference type="EMBL" id="SEP33631.1"/>
    </source>
</evidence>
<evidence type="ECO:0000256" key="11">
    <source>
        <dbReference type="PROSITE-ProRule" id="PRU00421"/>
    </source>
</evidence>
<protein>
    <submittedName>
        <fullName evidence="16">PTS system, D-glucosamine-specific IIC component</fullName>
    </submittedName>
</protein>
<keyword evidence="3" id="KW-1003">Cell membrane</keyword>
<keyword evidence="4" id="KW-0762">Sugar transport</keyword>
<evidence type="ECO:0000256" key="2">
    <source>
        <dbReference type="ARBA" id="ARBA00022448"/>
    </source>
</evidence>
<dbReference type="AlphaFoldDB" id="A0A1H8X1C3"/>
<dbReference type="InterPro" id="IPR011055">
    <property type="entry name" value="Dup_hybrid_motif"/>
</dbReference>
<dbReference type="PANTHER" id="PTHR30009:SF20">
    <property type="entry name" value="PTS SYSTEM GLUCOSE-SPECIFIC EIICB COMPONENT-RELATED"/>
    <property type="match status" value="1"/>
</dbReference>
<evidence type="ECO:0000256" key="3">
    <source>
        <dbReference type="ARBA" id="ARBA00022475"/>
    </source>
</evidence>
<organism evidence="16 17">
    <name type="scientific">Propionispora vibrioides</name>
    <dbReference type="NCBI Taxonomy" id="112903"/>
    <lineage>
        <taxon>Bacteria</taxon>
        <taxon>Bacillati</taxon>
        <taxon>Bacillota</taxon>
        <taxon>Negativicutes</taxon>
        <taxon>Selenomonadales</taxon>
        <taxon>Sporomusaceae</taxon>
        <taxon>Propionispora</taxon>
    </lineage>
</organism>
<dbReference type="GO" id="GO:0005886">
    <property type="term" value="C:plasma membrane"/>
    <property type="evidence" value="ECO:0007669"/>
    <property type="project" value="UniProtKB-SubCell"/>
</dbReference>
<dbReference type="NCBIfam" id="TIGR00826">
    <property type="entry name" value="EIIB_glc"/>
    <property type="match status" value="1"/>
</dbReference>
<sequence length="684" mass="74560">MFKSFFMKFVNKITNIGGSLQTPIAILPAAGLLLALGVVFTNKSFLEMMPMVDTPTVHHIFSVALQCGAIIFGNLPLIFAAGVAIGLCNNDGVAALSAIVAYLIMNVTIGGLLGITPEIVTTSRAYVNMLGIPTLQTGVLGGIIIGVLVSSIYNRFFDIRLPKALEFFAGKRSVPIISAFSAFFVGVIMCVIWPPIQEQIDALSLFLQNSNGAVAGFMFGFVERLTIPFGMNHVWWPTFWLQAGEYVTQSGKIVHGDQLIFFAQLADNVPITSGRFMNGLFLLKMFSMPAVALAMYHCAKPENKAKVAGILMSGAITSFVCGITEPLEFCFIFTAPLLFFVYAIVTGMGFAVMNMIGVHLGLSFSGGLLDYVFFNVLPNRTSWWLLLPVGVIAFAVYYLMFIFAIRKFDYKTPGREDVVEDEQENELGDIELINGIIKALGGAENIKHVNACYSRLRVDVKDTACVRKDEFQQHLKASGVSILGQNVQVIYGMKAVAIKEGVLAMLRGQTIVGDKISRVEGDINISTAPRKLQDMVSPYAGNIMPLDRVPDEVFSKKMVGDGFAIELTDSRVDAPVNATVISIFPTKHAISLLDENQNEILLHLGLNTVNLSGEGFEIFVTPGEKVMAGQLLAKVDLEVLRKNNLSAVSPIIFTNMDAQKLQVCNVKQGKVLRGDKKLFAIEAI</sequence>
<dbReference type="GO" id="GO:0008982">
    <property type="term" value="F:protein-N(PI)-phosphohistidine-sugar phosphotransferase activity"/>
    <property type="evidence" value="ECO:0007669"/>
    <property type="project" value="InterPro"/>
</dbReference>
<dbReference type="SUPFAM" id="SSF55604">
    <property type="entry name" value="Glucose permease domain IIB"/>
    <property type="match status" value="1"/>
</dbReference>
<feature type="transmembrane region" description="Helical" evidence="12">
    <location>
        <begin position="307"/>
        <end position="325"/>
    </location>
</feature>
<feature type="transmembrane region" description="Helical" evidence="12">
    <location>
        <begin position="20"/>
        <end position="40"/>
    </location>
</feature>
<dbReference type="Gene3D" id="2.70.70.10">
    <property type="entry name" value="Glucose Permease (Domain IIA)"/>
    <property type="match status" value="1"/>
</dbReference>
<keyword evidence="6" id="KW-0598">Phosphotransferase system</keyword>
<keyword evidence="5" id="KW-0808">Transferase</keyword>
<keyword evidence="7 12" id="KW-0812">Transmembrane</keyword>